<name>A0A0G0M180_9BACT</name>
<gene>
    <name evidence="1" type="ORF">UT24_C0054G0001</name>
</gene>
<accession>A0A0G0M180</accession>
<dbReference type="STRING" id="1618574.UT24_C0054G0001"/>
<evidence type="ECO:0000313" key="1">
    <source>
        <dbReference type="EMBL" id="KKQ97047.1"/>
    </source>
</evidence>
<protein>
    <submittedName>
        <fullName evidence="1">Uncharacterized protein</fullName>
    </submittedName>
</protein>
<comment type="caution">
    <text evidence="1">The sequence shown here is derived from an EMBL/GenBank/DDBJ whole genome shotgun (WGS) entry which is preliminary data.</text>
</comment>
<organism evidence="1 2">
    <name type="scientific">Candidatus Woesebacteria bacterium GW2011_GWB1_39_12</name>
    <dbReference type="NCBI Taxonomy" id="1618574"/>
    <lineage>
        <taxon>Bacteria</taxon>
        <taxon>Candidatus Woeseibacteriota</taxon>
    </lineage>
</organism>
<evidence type="ECO:0000313" key="2">
    <source>
        <dbReference type="Proteomes" id="UP000033881"/>
    </source>
</evidence>
<dbReference type="EMBL" id="LBWB01000054">
    <property type="protein sequence ID" value="KKQ97047.1"/>
    <property type="molecule type" value="Genomic_DNA"/>
</dbReference>
<feature type="non-terminal residue" evidence="1">
    <location>
        <position position="510"/>
    </location>
</feature>
<dbReference type="Proteomes" id="UP000033881">
    <property type="component" value="Unassembled WGS sequence"/>
</dbReference>
<proteinExistence type="predicted"/>
<dbReference type="AlphaFoldDB" id="A0A0G0M180"/>
<reference evidence="1 2" key="1">
    <citation type="journal article" date="2015" name="Nature">
        <title>rRNA introns, odd ribosomes, and small enigmatic genomes across a large radiation of phyla.</title>
        <authorList>
            <person name="Brown C.T."/>
            <person name="Hug L.A."/>
            <person name="Thomas B.C."/>
            <person name="Sharon I."/>
            <person name="Castelle C.J."/>
            <person name="Singh A."/>
            <person name="Wilkins M.J."/>
            <person name="Williams K.H."/>
            <person name="Banfield J.F."/>
        </authorList>
    </citation>
    <scope>NUCLEOTIDE SEQUENCE [LARGE SCALE GENOMIC DNA]</scope>
</reference>
<sequence>MSFASSRFRPSPNFIAGTASIDGDLIVSGSITVLGSSSFSGSSETASNLGSGEGTFAQKVGIDLQFKSLVGQGSIAISSDATQIYISSSASGSGGGGSGDVTNAVNVGAGQGIFANKSGSVLQFRSIVASGSIGITSGSDSITIFSTGGGTTFEEYEQIQTASSGQTSFPLTNTPVDVNDIVFYVNGLAYQNGIDFTSTTSAITWLNSPFLMEDGDDIIITYSISGSGGAGEANTASNIGIGQGVFANKSGVDLRFRSLLATGFVSILSGSNEITISGSGAALSHSAQHQDGGFDEMVVSNLLGELSDPQKVRIRKNSGTNIGDRPRLNFLEGPGIVLNVSDDIVNDEIDIEISSSVTASGEANTASNIGSGEGVFANKAGVDLRFRSLLATGSVSLISGSNAITISGTVGGDVFGPSSVTDRVVTIYDGTSGKLIQDSLVTIDISGAIDNNQEKYNGIRFYNKSGVDPSSPTPSDGDRYYNTDMHLEMVYDGYRSKWLSNESIMMPFGR</sequence>